<name>A0A913ZHU7_PATMI</name>
<dbReference type="InterPro" id="IPR044940">
    <property type="entry name" value="NOS_dom_2"/>
</dbReference>
<dbReference type="OMA" id="KGDFRIW"/>
<dbReference type="CDD" id="cd00795">
    <property type="entry name" value="NOS_oxygenase_euk"/>
    <property type="match status" value="1"/>
</dbReference>
<dbReference type="FunFam" id="3.90.440.10:FF:000001">
    <property type="entry name" value="Endothelial nitric oxide synthase"/>
    <property type="match status" value="1"/>
</dbReference>
<dbReference type="Gene3D" id="1.20.990.10">
    <property type="entry name" value="NADPH-cytochrome p450 Reductase, Chain A, domain 3"/>
    <property type="match status" value="1"/>
</dbReference>
<dbReference type="InterPro" id="IPR036119">
    <property type="entry name" value="NOS_N_sf"/>
</dbReference>
<dbReference type="Gene3D" id="2.40.30.10">
    <property type="entry name" value="Translation factors"/>
    <property type="match status" value="1"/>
</dbReference>
<keyword evidence="7 12" id="KW-0274">FAD</keyword>
<keyword evidence="11 12" id="KW-0408">Iron</keyword>
<dbReference type="InterPro" id="IPR044944">
    <property type="entry name" value="NOS_dom_3"/>
</dbReference>
<comment type="catalytic activity">
    <reaction evidence="12">
        <text>2 L-arginine + 3 NADPH + 4 O2 + H(+) = 2 L-citrulline + 2 nitric oxide + 3 NADP(+) + 4 H2O</text>
        <dbReference type="Rhea" id="RHEA:19897"/>
        <dbReference type="ChEBI" id="CHEBI:15377"/>
        <dbReference type="ChEBI" id="CHEBI:15378"/>
        <dbReference type="ChEBI" id="CHEBI:15379"/>
        <dbReference type="ChEBI" id="CHEBI:16480"/>
        <dbReference type="ChEBI" id="CHEBI:32682"/>
        <dbReference type="ChEBI" id="CHEBI:57743"/>
        <dbReference type="ChEBI" id="CHEBI:57783"/>
        <dbReference type="ChEBI" id="CHEBI:58349"/>
        <dbReference type="EC" id="1.14.13.39"/>
    </reaction>
</comment>
<dbReference type="InterPro" id="IPR008254">
    <property type="entry name" value="Flavodoxin/NO_synth"/>
</dbReference>
<protein>
    <recommendedName>
        <fullName evidence="12">Nitric oxide synthase</fullName>
        <ecNumber evidence="12">1.14.13.39</ecNumber>
    </recommendedName>
</protein>
<dbReference type="GO" id="GO:0004517">
    <property type="term" value="F:nitric-oxide synthase activity"/>
    <property type="evidence" value="ECO:0007669"/>
    <property type="project" value="UniProtKB-EC"/>
</dbReference>
<dbReference type="SUPFAM" id="SSF63380">
    <property type="entry name" value="Riboflavin synthase domain-like"/>
    <property type="match status" value="1"/>
</dbReference>
<comment type="cofactor">
    <cofactor evidence="12">
        <name>FMN</name>
        <dbReference type="ChEBI" id="CHEBI:58210"/>
    </cofactor>
    <text evidence="12">Binds 1 FMN.</text>
</comment>
<dbReference type="PANTHER" id="PTHR43410">
    <property type="entry name" value="NITRIC OXIDE SYNTHASE OXYGENASE"/>
    <property type="match status" value="1"/>
</dbReference>
<dbReference type="InterPro" id="IPR001709">
    <property type="entry name" value="Flavoprot_Pyr_Nucl_cyt_Rdtase"/>
</dbReference>
<dbReference type="PROSITE" id="PS60001">
    <property type="entry name" value="NOS"/>
    <property type="match status" value="1"/>
</dbReference>
<reference evidence="17" key="1">
    <citation type="submission" date="2022-11" db="UniProtKB">
        <authorList>
            <consortium name="EnsemblMetazoa"/>
        </authorList>
    </citation>
    <scope>IDENTIFICATION</scope>
</reference>
<dbReference type="GO" id="GO:1903522">
    <property type="term" value="P:regulation of blood circulation"/>
    <property type="evidence" value="ECO:0007669"/>
    <property type="project" value="UniProtKB-ARBA"/>
</dbReference>
<dbReference type="InterPro" id="IPR029039">
    <property type="entry name" value="Flavoprotein-like_sf"/>
</dbReference>
<dbReference type="FunFam" id="3.40.50.80:FF:000003">
    <property type="entry name" value="Nitric oxide synthase"/>
    <property type="match status" value="1"/>
</dbReference>
<evidence type="ECO:0000256" key="1">
    <source>
        <dbReference type="ARBA" id="ARBA00001970"/>
    </source>
</evidence>
<keyword evidence="4" id="KW-0285">Flavoprotein</keyword>
<evidence type="ECO:0000256" key="8">
    <source>
        <dbReference type="ARBA" id="ARBA00022857"/>
    </source>
</evidence>
<feature type="domain" description="FAD-binding FR-type" evidence="16">
    <location>
        <begin position="753"/>
        <end position="1000"/>
    </location>
</feature>
<dbReference type="PROSITE" id="PS50902">
    <property type="entry name" value="FLAVODOXIN_LIKE"/>
    <property type="match status" value="1"/>
</dbReference>
<dbReference type="GO" id="GO:0050661">
    <property type="term" value="F:NADP binding"/>
    <property type="evidence" value="ECO:0007669"/>
    <property type="project" value="InterPro"/>
</dbReference>
<dbReference type="Gene3D" id="3.40.50.80">
    <property type="entry name" value="Nucleotide-binding domain of ferredoxin-NADP reductase (FNR) module"/>
    <property type="match status" value="1"/>
</dbReference>
<dbReference type="GO" id="GO:0006809">
    <property type="term" value="P:nitric oxide biosynthetic process"/>
    <property type="evidence" value="ECO:0007669"/>
    <property type="project" value="InterPro"/>
</dbReference>
<dbReference type="RefSeq" id="XP_038050615.1">
    <property type="nucleotide sequence ID" value="XM_038194687.1"/>
</dbReference>
<evidence type="ECO:0000259" key="16">
    <source>
        <dbReference type="PROSITE" id="PS51384"/>
    </source>
</evidence>
<evidence type="ECO:0000256" key="3">
    <source>
        <dbReference type="ARBA" id="ARBA00022617"/>
    </source>
</evidence>
<proteinExistence type="inferred from homology"/>
<dbReference type="InterPro" id="IPR050607">
    <property type="entry name" value="NOS"/>
</dbReference>
<dbReference type="PANTHER" id="PTHR43410:SF1">
    <property type="entry name" value="NITRIC OXIDE SYNTHASE"/>
    <property type="match status" value="1"/>
</dbReference>
<dbReference type="Pfam" id="PF02898">
    <property type="entry name" value="NO_synthase"/>
    <property type="match status" value="1"/>
</dbReference>
<evidence type="ECO:0000256" key="11">
    <source>
        <dbReference type="ARBA" id="ARBA00023004"/>
    </source>
</evidence>
<dbReference type="OrthoDB" id="1856718at2759"/>
<dbReference type="GO" id="GO:0005516">
    <property type="term" value="F:calmodulin binding"/>
    <property type="evidence" value="ECO:0007669"/>
    <property type="project" value="UniProtKB-KW"/>
</dbReference>
<comment type="function">
    <text evidence="12">Produces nitric oxide (NO) which is a messenger molecule with diverse functions.</text>
</comment>
<evidence type="ECO:0000313" key="17">
    <source>
        <dbReference type="EnsemblMetazoa" id="XP_038050615.1"/>
    </source>
</evidence>
<dbReference type="FunFam" id="1.20.990.10:FF:000002">
    <property type="entry name" value="Nitric oxide synthase"/>
    <property type="match status" value="1"/>
</dbReference>
<evidence type="ECO:0000256" key="4">
    <source>
        <dbReference type="ARBA" id="ARBA00022630"/>
    </source>
</evidence>
<dbReference type="PRINTS" id="PR00371">
    <property type="entry name" value="FPNCR"/>
</dbReference>
<dbReference type="InterPro" id="IPR039261">
    <property type="entry name" value="FNR_nucleotide-bd"/>
</dbReference>
<accession>A0A913ZHU7</accession>
<evidence type="ECO:0000256" key="9">
    <source>
        <dbReference type="ARBA" id="ARBA00022860"/>
    </source>
</evidence>
<dbReference type="EC" id="1.14.13.39" evidence="12"/>
<evidence type="ECO:0000256" key="6">
    <source>
        <dbReference type="ARBA" id="ARBA00022723"/>
    </source>
</evidence>
<organism evidence="17 18">
    <name type="scientific">Patiria miniata</name>
    <name type="common">Bat star</name>
    <name type="synonym">Asterina miniata</name>
    <dbReference type="NCBI Taxonomy" id="46514"/>
    <lineage>
        <taxon>Eukaryota</taxon>
        <taxon>Metazoa</taxon>
        <taxon>Echinodermata</taxon>
        <taxon>Eleutherozoa</taxon>
        <taxon>Asterozoa</taxon>
        <taxon>Asteroidea</taxon>
        <taxon>Valvatacea</taxon>
        <taxon>Valvatida</taxon>
        <taxon>Asterinidae</taxon>
        <taxon>Patiria</taxon>
    </lineage>
</organism>
<keyword evidence="10 12" id="KW-0560">Oxidoreductase</keyword>
<comment type="cofactor">
    <cofactor evidence="1 12">
        <name>heme b</name>
        <dbReference type="ChEBI" id="CHEBI:60344"/>
    </cofactor>
</comment>
<dbReference type="InterPro" id="IPR001433">
    <property type="entry name" value="OxRdtase_FAD/NAD-bd"/>
</dbReference>
<dbReference type="Gene3D" id="3.90.440.10">
    <property type="entry name" value="Nitric Oxide Synthase,Heme Domain,Chain A domain 2"/>
    <property type="match status" value="1"/>
</dbReference>
<dbReference type="Proteomes" id="UP000887568">
    <property type="component" value="Unplaced"/>
</dbReference>
<dbReference type="EnsemblMetazoa" id="XM_038194687.1">
    <property type="protein sequence ID" value="XP_038050615.1"/>
    <property type="gene ID" value="LOC119723812"/>
</dbReference>
<dbReference type="Pfam" id="PF00667">
    <property type="entry name" value="FAD_binding_1"/>
    <property type="match status" value="1"/>
</dbReference>
<evidence type="ECO:0000256" key="5">
    <source>
        <dbReference type="ARBA" id="ARBA00022643"/>
    </source>
</evidence>
<dbReference type="InterPro" id="IPR017927">
    <property type="entry name" value="FAD-bd_FR_type"/>
</dbReference>
<comment type="cofactor">
    <cofactor evidence="12">
        <name>FAD</name>
        <dbReference type="ChEBI" id="CHEBI:57692"/>
    </cofactor>
    <text evidence="12">Binds 1 FAD.</text>
</comment>
<dbReference type="InterPro" id="IPR003097">
    <property type="entry name" value="CysJ-like_FAD-binding"/>
</dbReference>
<dbReference type="Gene3D" id="3.90.340.10">
    <property type="entry name" value="Nitric Oxide Synthase, Chain A, domain 1"/>
    <property type="match status" value="1"/>
</dbReference>
<dbReference type="InterPro" id="IPR012144">
    <property type="entry name" value="NOS_euk"/>
</dbReference>
<dbReference type="SUPFAM" id="SSF52218">
    <property type="entry name" value="Flavoproteins"/>
    <property type="match status" value="1"/>
</dbReference>
<keyword evidence="6 12" id="KW-0479">Metal-binding</keyword>
<dbReference type="GO" id="GO:0010181">
    <property type="term" value="F:FMN binding"/>
    <property type="evidence" value="ECO:0007669"/>
    <property type="project" value="InterPro"/>
</dbReference>
<evidence type="ECO:0000256" key="10">
    <source>
        <dbReference type="ARBA" id="ARBA00023002"/>
    </source>
</evidence>
<feature type="region of interest" description="Disordered" evidence="14">
    <location>
        <begin position="1"/>
        <end position="39"/>
    </location>
</feature>
<dbReference type="SUPFAM" id="SSF56512">
    <property type="entry name" value="Nitric oxide (NO) synthase oxygenase domain"/>
    <property type="match status" value="1"/>
</dbReference>
<evidence type="ECO:0000256" key="13">
    <source>
        <dbReference type="PIRSR" id="PIRSR000333-1"/>
    </source>
</evidence>
<dbReference type="GO" id="GO:0046872">
    <property type="term" value="F:metal ion binding"/>
    <property type="evidence" value="ECO:0007669"/>
    <property type="project" value="UniProtKB-KW"/>
</dbReference>
<feature type="compositionally biased region" description="Basic and acidic residues" evidence="14">
    <location>
        <begin position="1"/>
        <end position="10"/>
    </location>
</feature>
<dbReference type="PIRSF" id="PIRSF000333">
    <property type="entry name" value="NOS"/>
    <property type="match status" value="1"/>
</dbReference>
<dbReference type="GO" id="GO:0050660">
    <property type="term" value="F:flavin adenine dinucleotide binding"/>
    <property type="evidence" value="ECO:0007669"/>
    <property type="project" value="InterPro"/>
</dbReference>
<dbReference type="Pfam" id="PF00175">
    <property type="entry name" value="NAD_binding_1"/>
    <property type="match status" value="1"/>
</dbReference>
<dbReference type="AlphaFoldDB" id="A0A913ZHU7"/>
<dbReference type="InterPro" id="IPR044943">
    <property type="entry name" value="NOS_dom_1"/>
</dbReference>
<keyword evidence="18" id="KW-1185">Reference proteome</keyword>
<keyword evidence="8 12" id="KW-0521">NADP</keyword>
<evidence type="ECO:0000256" key="7">
    <source>
        <dbReference type="ARBA" id="ARBA00022827"/>
    </source>
</evidence>
<dbReference type="GO" id="GO:0020037">
    <property type="term" value="F:heme binding"/>
    <property type="evidence" value="ECO:0007669"/>
    <property type="project" value="InterPro"/>
</dbReference>
<feature type="binding site" description="axial binding residue" evidence="13">
    <location>
        <position position="166"/>
    </location>
    <ligand>
        <name>heme b</name>
        <dbReference type="ChEBI" id="CHEBI:60344"/>
    </ligand>
    <ligandPart>
        <name>Fe</name>
        <dbReference type="ChEBI" id="CHEBI:18248"/>
    </ligandPart>
</feature>
<evidence type="ECO:0000256" key="2">
    <source>
        <dbReference type="ARBA" id="ARBA00006267"/>
    </source>
</evidence>
<feature type="domain" description="Flavodoxin-like" evidence="15">
    <location>
        <begin position="504"/>
        <end position="694"/>
    </location>
</feature>
<dbReference type="PRINTS" id="PR00369">
    <property type="entry name" value="FLAVODOXIN"/>
</dbReference>
<keyword evidence="5 12" id="KW-0288">FMN</keyword>
<dbReference type="PROSITE" id="PS51384">
    <property type="entry name" value="FAD_FR"/>
    <property type="match status" value="1"/>
</dbReference>
<evidence type="ECO:0000259" key="15">
    <source>
        <dbReference type="PROSITE" id="PS50902"/>
    </source>
</evidence>
<keyword evidence="3 12" id="KW-0349">Heme</keyword>
<keyword evidence="9 12" id="KW-0112">Calmodulin-binding</keyword>
<dbReference type="Pfam" id="PF00258">
    <property type="entry name" value="Flavodoxin_1"/>
    <property type="match status" value="1"/>
</dbReference>
<evidence type="ECO:0000256" key="12">
    <source>
        <dbReference type="PIRNR" id="PIRNR000333"/>
    </source>
</evidence>
<dbReference type="InterPro" id="IPR001094">
    <property type="entry name" value="Flavdoxin-like"/>
</dbReference>
<dbReference type="Gene3D" id="3.90.1230.10">
    <property type="entry name" value="Nitric Oxide Synthase, Chain A, domain 3"/>
    <property type="match status" value="1"/>
</dbReference>
<sequence>MSNEKPHQNGKDANASITAGRAGETRGSPTIIGINGVPSVRRPNTCRQTISTATRLNNYATGQQSVDNLHKSTEAKSHCSETRCKGSFMLPNVRTNTQPRPPQDVLSHAQDFIDQYYKHIKRSETDAHAKRLAAITESIASTGSYQLTDQELQYGAKLAWRNAPRCIGRIQWTKLQLFDARGITTAQEMFNILCSHLTYATNDGNIRSAITVFPQRTDGQHDFRVWNILLIKYAGYQQPDGSVIGDPASVEFTKICERLGWKGEGGRFDVLPLVLQANGEDPEWFELPKECILQVKLTHPEYDWFAELGLQWYAVPAVSSLLLDIGGIEFPACPFNGWYMSTEIGCRNLCDVYRYNLLQTIANKMSLQTTSNLTLWKDRTLLEVNVAVLHSFQKARVTITDHHSASESFMVHMEKEQKLRGGCPADWVWVVPPMSSSLCPVFHQEMLYYSVKPSFDYQANPWLAKRNGAAKSAMRKGVTFKGAAVAVKYFAHKMKEALKQRFKATILYATETGRSKQYAERINRMFSCTFDSRVLCMEDYDVVELETETLILIITSTFGNGEPPENGEGFARHIAKLVRENQGDCPKVENGGGAQAPRLDCEKYCGGQRRPSVAEHQLNNPLIESMNDQPLPLSNLRYSVFGLGSTAYPHFCAFAHALDAQLGMLGGERLLEIAEGDELVGQEVEFLNWAENIYQEACDTFCIKRQDASDMVMGTVPTAPDSSWADEKFRIVPEAEGVRATDPHMALYRLHGKQTFPCKLLSCKNLQAPSSGRATNLVKLDTSEEEKLLYEAGDHAAVFPQNREELVEGVLERVDCALSPNDLIKIECREEKDDNNKDLNNKWVKYQHLPVCSLRQALKCFLEIAKPPPSQLLKIMAAYAIEPTEAEALVKLGRGGNKYDNWIYSQYPTLVDVFDRFPSLRVPAALLLTQLPLLKPRYYSISSSPSISPGEIHLTIAVVCYQTQNNDATRYGVCSNWLGSIAESNIVPVFIRKATKFHMPEDKVAPMILIGPGAGIAPFRSFWQQRRFDMLRLAQRKGTSQDLERLGDMTLVFGCRQSSIDNIYMSEMQEAKAEGLLTNVWTAYSRDPDKPKAYVQDLLFQNAHQVFELLSRLRGHIYVCGDVTMAADVSKVIQSIGVDVAKMSDEEAKYWVTGLRDENRYHEDIFGVTLRTAEVTEQKRRESYDIRKHRQSPTQTQSRERSSDNNNAV</sequence>
<dbReference type="InterPro" id="IPR004030">
    <property type="entry name" value="NOS_N"/>
</dbReference>
<dbReference type="InterPro" id="IPR017938">
    <property type="entry name" value="Riboflavin_synthase-like_b-brl"/>
</dbReference>
<feature type="region of interest" description="Disordered" evidence="14">
    <location>
        <begin position="1179"/>
        <end position="1209"/>
    </location>
</feature>
<comment type="similarity">
    <text evidence="2 12">Belongs to the NOS family.</text>
</comment>
<dbReference type="SUPFAM" id="SSF52343">
    <property type="entry name" value="Ferredoxin reductase-like, C-terminal NADP-linked domain"/>
    <property type="match status" value="1"/>
</dbReference>
<evidence type="ECO:0000313" key="18">
    <source>
        <dbReference type="Proteomes" id="UP000887568"/>
    </source>
</evidence>
<dbReference type="InterPro" id="IPR023173">
    <property type="entry name" value="NADPH_Cyt_P450_Rdtase_alpha"/>
</dbReference>
<evidence type="ECO:0000256" key="14">
    <source>
        <dbReference type="SAM" id="MobiDB-lite"/>
    </source>
</evidence>
<dbReference type="Gene3D" id="3.40.50.360">
    <property type="match status" value="1"/>
</dbReference>
<dbReference type="GeneID" id="119723812"/>